<dbReference type="Proteomes" id="UP000287746">
    <property type="component" value="Unassembled WGS sequence"/>
</dbReference>
<dbReference type="EMBL" id="QQWO01000007">
    <property type="protein sequence ID" value="RSV03569.1"/>
    <property type="molecule type" value="Genomic_DNA"/>
</dbReference>
<dbReference type="Proteomes" id="UP000286681">
    <property type="component" value="Unassembled WGS sequence"/>
</dbReference>
<reference evidence="6 7" key="3">
    <citation type="submission" date="2018-07" db="EMBL/GenBank/DDBJ databases">
        <title>Genomic and Epidemiologic Investigation of an Indolent Hospital Outbreak.</title>
        <authorList>
            <person name="Johnson R.C."/>
            <person name="Deming C."/>
            <person name="Conlan S."/>
            <person name="Zellmer C.J."/>
            <person name="Michelin A.V."/>
            <person name="Lee-Lin S."/>
            <person name="Thomas P.J."/>
            <person name="Park M."/>
            <person name="Weingarten R.A."/>
            <person name="Less J."/>
            <person name="Dekker J.P."/>
            <person name="Frank K.M."/>
            <person name="Musser K.A."/>
            <person name="Mcquiston J.R."/>
            <person name="Henderson D.K."/>
            <person name="Lau A.F."/>
            <person name="Palmore T.N."/>
            <person name="Segre J.A."/>
        </authorList>
    </citation>
    <scope>NUCLEOTIDE SEQUENCE [LARGE SCALE GENOMIC DNA]</scope>
    <source>
        <strain evidence="4 7">SK-CDC1_0717</strain>
        <strain evidence="3 6">SK-NIH.Env10_0317</strain>
    </source>
</reference>
<dbReference type="Pfam" id="PF04168">
    <property type="entry name" value="Alpha-E"/>
    <property type="match status" value="1"/>
</dbReference>
<dbReference type="InterPro" id="IPR007296">
    <property type="entry name" value="DUF403"/>
</dbReference>
<dbReference type="KEGG" id="skr:BRX40_18180"/>
<reference evidence="5" key="2">
    <citation type="submission" date="2016-12" db="EMBL/GenBank/DDBJ databases">
        <title>Whole genome sequencing of Sphingomonas sp. ABOJV.</title>
        <authorList>
            <person name="Conlan S."/>
            <person name="Thomas P.J."/>
            <person name="Mullikin J."/>
            <person name="Palmore T.N."/>
            <person name="Frank K.M."/>
            <person name="Segre J.A."/>
        </authorList>
    </citation>
    <scope>NUCLEOTIDE SEQUENCE [LARGE SCALE GENOMIC DNA]</scope>
    <source>
        <strain evidence="5">ABOJV</strain>
    </source>
</reference>
<evidence type="ECO:0000259" key="1">
    <source>
        <dbReference type="Pfam" id="PF04168"/>
    </source>
</evidence>
<dbReference type="EMBL" id="CP018820">
    <property type="protein sequence ID" value="APR54086.1"/>
    <property type="molecule type" value="Genomic_DNA"/>
</dbReference>
<evidence type="ECO:0000313" key="3">
    <source>
        <dbReference type="EMBL" id="RSV03569.1"/>
    </source>
</evidence>
<dbReference type="PANTHER" id="PTHR34595:SF7">
    <property type="entry name" value="SLL1039 PROTEIN"/>
    <property type="match status" value="1"/>
</dbReference>
<proteinExistence type="predicted"/>
<organism evidence="2 5">
    <name type="scientific">Sphingomonas koreensis</name>
    <dbReference type="NCBI Taxonomy" id="93064"/>
    <lineage>
        <taxon>Bacteria</taxon>
        <taxon>Pseudomonadati</taxon>
        <taxon>Pseudomonadota</taxon>
        <taxon>Alphaproteobacteria</taxon>
        <taxon>Sphingomonadales</taxon>
        <taxon>Sphingomonadaceae</taxon>
        <taxon>Sphingomonas</taxon>
    </lineage>
</organism>
<evidence type="ECO:0000313" key="5">
    <source>
        <dbReference type="Proteomes" id="UP000185161"/>
    </source>
</evidence>
<dbReference type="PANTHER" id="PTHR34595">
    <property type="entry name" value="BLR5612 PROTEIN"/>
    <property type="match status" value="1"/>
</dbReference>
<gene>
    <name evidence="2" type="ORF">BRX40_18180</name>
    <name evidence="3" type="ORF">CA257_10180</name>
    <name evidence="4" type="ORF">DAH66_07280</name>
</gene>
<dbReference type="AlphaFoldDB" id="A0A1L6JDT0"/>
<evidence type="ECO:0000313" key="2">
    <source>
        <dbReference type="EMBL" id="APR54086.1"/>
    </source>
</evidence>
<dbReference type="OrthoDB" id="9803532at2"/>
<dbReference type="InterPro" id="IPR051680">
    <property type="entry name" value="ATP-dep_Glu-Cys_Ligase-2"/>
</dbReference>
<reference evidence="2" key="1">
    <citation type="submission" date="2016-12" db="EMBL/GenBank/DDBJ databases">
        <title>Whole genome sequencing of Sphingomonas koreensis.</title>
        <authorList>
            <person name="Conlan S."/>
            <person name="Thomas P.J."/>
            <person name="Mullikin J."/>
            <person name="Palmore T.N."/>
            <person name="Frank K.M."/>
            <person name="Segre J.A."/>
        </authorList>
    </citation>
    <scope>NUCLEOTIDE SEQUENCE</scope>
    <source>
        <strain evidence="2">ABOJV</strain>
    </source>
</reference>
<dbReference type="Proteomes" id="UP000185161">
    <property type="component" value="Chromosome"/>
</dbReference>
<dbReference type="STRING" id="93064.BRX40_18180"/>
<keyword evidence="5" id="KW-1185">Reference proteome</keyword>
<evidence type="ECO:0000313" key="4">
    <source>
        <dbReference type="EMBL" id="RSY87429.1"/>
    </source>
</evidence>
<sequence>MRMLSRTAAALYWLGRYVERADFTARLVEATVRLDALSARPAGEAAWASALSVTYNAEGFAATGQTVSQQPVARYLTLDTTHPGSIVRCLEQARNNARAVRTALTREAWTAINRLWLLFANRSSPGGSAATLNLVEGVMAEARGFEGAIHRMMRNEATLLIQLGAAIERADNTARLLDVKYHLLLPEGERVGGVVDRDQWTTILQTVSAVTAYRWLYSDGLKPVNVIDLLVCHAELPRSLAACVEEVVELLNALAKRTGLQGEADRMARGRIARMQKTRSHEVLVSGLHEYLEAFIRENAMLDASIARQFRFI</sequence>
<protein>
    <submittedName>
        <fullName evidence="2">A alpha-helical domain with a conserved ER moti</fullName>
    </submittedName>
    <submittedName>
        <fullName evidence="3">Alpha-E domain-containing protein</fullName>
    </submittedName>
</protein>
<name>A0A1L6JDT0_9SPHN</name>
<dbReference type="EMBL" id="QQYZ01000005">
    <property type="protein sequence ID" value="RSY87429.1"/>
    <property type="molecule type" value="Genomic_DNA"/>
</dbReference>
<accession>A0A1L6JDT0</accession>
<evidence type="ECO:0000313" key="6">
    <source>
        <dbReference type="Proteomes" id="UP000286681"/>
    </source>
</evidence>
<feature type="domain" description="DUF403" evidence="1">
    <location>
        <begin position="3"/>
        <end position="310"/>
    </location>
</feature>
<evidence type="ECO:0000313" key="7">
    <source>
        <dbReference type="Proteomes" id="UP000287746"/>
    </source>
</evidence>